<comment type="caution">
    <text evidence="7">The sequence shown here is derived from an EMBL/GenBank/DDBJ whole genome shotgun (WGS) entry which is preliminary data.</text>
</comment>
<feature type="transmembrane region" description="Helical" evidence="6">
    <location>
        <begin position="165"/>
        <end position="188"/>
    </location>
</feature>
<keyword evidence="4 6" id="KW-0472">Membrane</keyword>
<keyword evidence="2 6" id="KW-0812">Transmembrane</keyword>
<dbReference type="InterPro" id="IPR007568">
    <property type="entry name" value="RTA1"/>
</dbReference>
<organism evidence="7 8">
    <name type="scientific">Cadophora malorum</name>
    <dbReference type="NCBI Taxonomy" id="108018"/>
    <lineage>
        <taxon>Eukaryota</taxon>
        <taxon>Fungi</taxon>
        <taxon>Dikarya</taxon>
        <taxon>Ascomycota</taxon>
        <taxon>Pezizomycotina</taxon>
        <taxon>Leotiomycetes</taxon>
        <taxon>Helotiales</taxon>
        <taxon>Ploettnerulaceae</taxon>
        <taxon>Cadophora</taxon>
    </lineage>
</organism>
<name>A0A8H7T0B5_9HELO</name>
<feature type="transmembrane region" description="Helical" evidence="6">
    <location>
        <begin position="249"/>
        <end position="269"/>
    </location>
</feature>
<evidence type="ECO:0000313" key="7">
    <source>
        <dbReference type="EMBL" id="KAG4410686.1"/>
    </source>
</evidence>
<dbReference type="GO" id="GO:0016020">
    <property type="term" value="C:membrane"/>
    <property type="evidence" value="ECO:0007669"/>
    <property type="project" value="UniProtKB-SubCell"/>
</dbReference>
<accession>A0A8H7T0B5</accession>
<dbReference type="PANTHER" id="PTHR31465">
    <property type="entry name" value="PROTEIN RTA1-RELATED"/>
    <property type="match status" value="1"/>
</dbReference>
<protein>
    <recommendedName>
        <fullName evidence="9">RTA1-domain-containing protein</fullName>
    </recommendedName>
</protein>
<evidence type="ECO:0000313" key="8">
    <source>
        <dbReference type="Proteomes" id="UP000664132"/>
    </source>
</evidence>
<feature type="region of interest" description="Disordered" evidence="5">
    <location>
        <begin position="280"/>
        <end position="327"/>
    </location>
</feature>
<dbReference type="EMBL" id="JAFJYH010000616">
    <property type="protein sequence ID" value="KAG4410686.1"/>
    <property type="molecule type" value="Genomic_DNA"/>
</dbReference>
<evidence type="ECO:0008006" key="9">
    <source>
        <dbReference type="Google" id="ProtNLM"/>
    </source>
</evidence>
<evidence type="ECO:0000256" key="6">
    <source>
        <dbReference type="SAM" id="Phobius"/>
    </source>
</evidence>
<dbReference type="OrthoDB" id="3358017at2759"/>
<keyword evidence="8" id="KW-1185">Reference proteome</keyword>
<feature type="transmembrane region" description="Helical" evidence="6">
    <location>
        <begin position="93"/>
        <end position="116"/>
    </location>
</feature>
<sequence>MAPLISNAVQHLITRADEESNFKYEPNKNAALAAAALFGISSVWHFWVMFKNKTWVYTALVVGAFMMTIGYVARYLAAKSPYSNGPYILQSLFLILPPSLYAATIYMLYGRIVLLVNAPQASLIRPTWVTKIFVTGDVISFLMQAGGGGLTASSKPDTAKLGQNILMVGLVLQLIFFGIFLTISLIFFRRVRSNPSYLVSSTPVKHNKRSWQTLLKFLFLSAALIIFRCVFRIIEFAQGDDGYLMKKEVFIYIFDAAPMLIVQVVMSVVHGKDVFPKKGDTGSANGVETESETVTGKISSRRSGRSRKHGQGSEGPEFMELRGRESV</sequence>
<feature type="compositionally biased region" description="Basic residues" evidence="5">
    <location>
        <begin position="299"/>
        <end position="310"/>
    </location>
</feature>
<feature type="transmembrane region" description="Helical" evidence="6">
    <location>
        <begin position="30"/>
        <end position="48"/>
    </location>
</feature>
<evidence type="ECO:0000256" key="1">
    <source>
        <dbReference type="ARBA" id="ARBA00004141"/>
    </source>
</evidence>
<dbReference type="Pfam" id="PF04479">
    <property type="entry name" value="RTA1"/>
    <property type="match status" value="1"/>
</dbReference>
<feature type="compositionally biased region" description="Polar residues" evidence="5">
    <location>
        <begin position="282"/>
        <end position="298"/>
    </location>
</feature>
<evidence type="ECO:0000256" key="5">
    <source>
        <dbReference type="SAM" id="MobiDB-lite"/>
    </source>
</evidence>
<dbReference type="PANTHER" id="PTHR31465:SF33">
    <property type="entry name" value="DOMAIN PROTEIN, PUTATIVE (AFU_ORTHOLOGUE AFUA_5G01310)-RELATED"/>
    <property type="match status" value="1"/>
</dbReference>
<comment type="subcellular location">
    <subcellularLocation>
        <location evidence="1">Membrane</location>
        <topology evidence="1">Multi-pass membrane protein</topology>
    </subcellularLocation>
</comment>
<dbReference type="Proteomes" id="UP000664132">
    <property type="component" value="Unassembled WGS sequence"/>
</dbReference>
<gene>
    <name evidence="7" type="ORF">IFR04_016177</name>
</gene>
<feature type="transmembrane region" description="Helical" evidence="6">
    <location>
        <begin position="214"/>
        <end position="234"/>
    </location>
</feature>
<evidence type="ECO:0000256" key="2">
    <source>
        <dbReference type="ARBA" id="ARBA00022692"/>
    </source>
</evidence>
<keyword evidence="3 6" id="KW-1133">Transmembrane helix</keyword>
<evidence type="ECO:0000256" key="3">
    <source>
        <dbReference type="ARBA" id="ARBA00022989"/>
    </source>
</evidence>
<feature type="transmembrane region" description="Helical" evidence="6">
    <location>
        <begin position="128"/>
        <end position="145"/>
    </location>
</feature>
<proteinExistence type="predicted"/>
<reference evidence="7" key="1">
    <citation type="submission" date="2021-02" db="EMBL/GenBank/DDBJ databases">
        <title>Genome sequence Cadophora malorum strain M34.</title>
        <authorList>
            <person name="Stefanovic E."/>
            <person name="Vu D."/>
            <person name="Scully C."/>
            <person name="Dijksterhuis J."/>
            <person name="Roader J."/>
            <person name="Houbraken J."/>
        </authorList>
    </citation>
    <scope>NUCLEOTIDE SEQUENCE</scope>
    <source>
        <strain evidence="7">M34</strain>
    </source>
</reference>
<feature type="transmembrane region" description="Helical" evidence="6">
    <location>
        <begin position="55"/>
        <end position="73"/>
    </location>
</feature>
<evidence type="ECO:0000256" key="4">
    <source>
        <dbReference type="ARBA" id="ARBA00023136"/>
    </source>
</evidence>
<dbReference type="AlphaFoldDB" id="A0A8H7T0B5"/>